<accession>A0AAD4LI17</accession>
<feature type="transmembrane region" description="Helical" evidence="1">
    <location>
        <begin position="6"/>
        <end position="24"/>
    </location>
</feature>
<reference evidence="2" key="1">
    <citation type="submission" date="2022-01" db="EMBL/GenBank/DDBJ databases">
        <title>Comparative genomics reveals a dynamic genome evolution in the ectomycorrhizal milk-cap (Lactarius) mushrooms.</title>
        <authorList>
            <consortium name="DOE Joint Genome Institute"/>
            <person name="Lebreton A."/>
            <person name="Tang N."/>
            <person name="Kuo A."/>
            <person name="LaButti K."/>
            <person name="Drula E."/>
            <person name="Barry K."/>
            <person name="Clum A."/>
            <person name="Lipzen A."/>
            <person name="Mousain D."/>
            <person name="Ng V."/>
            <person name="Wang R."/>
            <person name="Wang X."/>
            <person name="Dai Y."/>
            <person name="Henrissat B."/>
            <person name="Grigoriev I.V."/>
            <person name="Guerin-Laguette A."/>
            <person name="Yu F."/>
            <person name="Martin F.M."/>
        </authorList>
    </citation>
    <scope>NUCLEOTIDE SEQUENCE</scope>
    <source>
        <strain evidence="2">QP</strain>
    </source>
</reference>
<keyword evidence="1" id="KW-0812">Transmembrane</keyword>
<comment type="caution">
    <text evidence="2">The sequence shown here is derived from an EMBL/GenBank/DDBJ whole genome shotgun (WGS) entry which is preliminary data.</text>
</comment>
<protein>
    <submittedName>
        <fullName evidence="2">Uncharacterized protein</fullName>
    </submittedName>
</protein>
<organism evidence="2 3">
    <name type="scientific">Lactarius akahatsu</name>
    <dbReference type="NCBI Taxonomy" id="416441"/>
    <lineage>
        <taxon>Eukaryota</taxon>
        <taxon>Fungi</taxon>
        <taxon>Dikarya</taxon>
        <taxon>Basidiomycota</taxon>
        <taxon>Agaricomycotina</taxon>
        <taxon>Agaricomycetes</taxon>
        <taxon>Russulales</taxon>
        <taxon>Russulaceae</taxon>
        <taxon>Lactarius</taxon>
    </lineage>
</organism>
<evidence type="ECO:0000256" key="1">
    <source>
        <dbReference type="SAM" id="Phobius"/>
    </source>
</evidence>
<dbReference type="EMBL" id="JAKELL010000025">
    <property type="protein sequence ID" value="KAH8991707.1"/>
    <property type="molecule type" value="Genomic_DNA"/>
</dbReference>
<keyword evidence="1" id="KW-1133">Transmembrane helix</keyword>
<dbReference type="AlphaFoldDB" id="A0AAD4LI17"/>
<proteinExistence type="predicted"/>
<evidence type="ECO:0000313" key="3">
    <source>
        <dbReference type="Proteomes" id="UP001201163"/>
    </source>
</evidence>
<dbReference type="Proteomes" id="UP001201163">
    <property type="component" value="Unassembled WGS sequence"/>
</dbReference>
<sequence>MSPSSAGLGPLNTTTFLVLVFMTLKCRNQCKDKLKTTQPFMQQFSQRTWLITLHLTSWPPPIISTSTGTQD</sequence>
<keyword evidence="3" id="KW-1185">Reference proteome</keyword>
<gene>
    <name evidence="2" type="ORF">EDB92DRAFT_1860183</name>
</gene>
<evidence type="ECO:0000313" key="2">
    <source>
        <dbReference type="EMBL" id="KAH8991707.1"/>
    </source>
</evidence>
<name>A0AAD4LI17_9AGAM</name>
<keyword evidence="1" id="KW-0472">Membrane</keyword>